<organism evidence="1 2">
    <name type="scientific">Enhygromyxa salina</name>
    <dbReference type="NCBI Taxonomy" id="215803"/>
    <lineage>
        <taxon>Bacteria</taxon>
        <taxon>Pseudomonadati</taxon>
        <taxon>Myxococcota</taxon>
        <taxon>Polyangia</taxon>
        <taxon>Nannocystales</taxon>
        <taxon>Nannocystaceae</taxon>
        <taxon>Enhygromyxa</taxon>
    </lineage>
</organism>
<name>A0A2S9XSM9_9BACT</name>
<accession>A0A2S9XSM9</accession>
<evidence type="ECO:0000313" key="2">
    <source>
        <dbReference type="Proteomes" id="UP000237968"/>
    </source>
</evidence>
<dbReference type="EMBL" id="PVNK01000166">
    <property type="protein sequence ID" value="PRP95863.1"/>
    <property type="molecule type" value="Genomic_DNA"/>
</dbReference>
<dbReference type="AlphaFoldDB" id="A0A2S9XSM9"/>
<comment type="caution">
    <text evidence="1">The sequence shown here is derived from an EMBL/GenBank/DDBJ whole genome shotgun (WGS) entry which is preliminary data.</text>
</comment>
<dbReference type="Gene3D" id="3.40.50.2000">
    <property type="entry name" value="Glycogen Phosphorylase B"/>
    <property type="match status" value="2"/>
</dbReference>
<keyword evidence="2" id="KW-1185">Reference proteome</keyword>
<gene>
    <name evidence="1" type="ORF">ENSA5_37330</name>
</gene>
<reference evidence="1 2" key="1">
    <citation type="submission" date="2018-03" db="EMBL/GenBank/DDBJ databases">
        <title>Draft Genome Sequences of the Obligatory Marine Myxobacteria Enhygromyxa salina SWB005.</title>
        <authorList>
            <person name="Poehlein A."/>
            <person name="Moghaddam J.A."/>
            <person name="Harms H."/>
            <person name="Alanjari M."/>
            <person name="Koenig G.M."/>
            <person name="Daniel R."/>
            <person name="Schaeberle T.F."/>
        </authorList>
    </citation>
    <scope>NUCLEOTIDE SEQUENCE [LARGE SCALE GENOMIC DNA]</scope>
    <source>
        <strain evidence="1 2">SWB005</strain>
    </source>
</reference>
<protein>
    <recommendedName>
        <fullName evidence="3">Glycosyl transferases group 1</fullName>
    </recommendedName>
</protein>
<dbReference type="Proteomes" id="UP000237968">
    <property type="component" value="Unassembled WGS sequence"/>
</dbReference>
<evidence type="ECO:0000313" key="1">
    <source>
        <dbReference type="EMBL" id="PRP95863.1"/>
    </source>
</evidence>
<sequence length="410" mass="44365">MLISRPVIGPVLDGGPALLRELIPALPDGPCDYFGDHRRPLRARSRGDHLLRVPRLPGSRGAEVLERAAIGAALLARERRRQPVHLFFAPGRLTERVAAGIVATPAPLSSSTSLVARASSGARSLFGVASSMLRGRRRGHDRPAPVLQTLTCAAGLETCAHLLEVLDGVVALSNHTRDRLIHSGVAAERVHRIYPGVEVSGAAAIENPAALQRRRAVLYAGELDAGAADRLIELARTLSEPALRGWKLIVACRPDQIIERDERTRLGRELAGAIGAGRVELYGEVEDMGALQRRCAIQLFVADEVHRRVDLPFVLLEGLREGLALVALDRAPIRELFTTADQRGREVGARVDPTLGPSGMVKAVHELADHPEQLLAMSHDCVGLVRDAFSAARMGADYAALHRDVLRRYS</sequence>
<proteinExistence type="predicted"/>
<dbReference type="SUPFAM" id="SSF53756">
    <property type="entry name" value="UDP-Glycosyltransferase/glycogen phosphorylase"/>
    <property type="match status" value="1"/>
</dbReference>
<evidence type="ECO:0008006" key="3">
    <source>
        <dbReference type="Google" id="ProtNLM"/>
    </source>
</evidence>